<name>A0A931E165_9CORY</name>
<reference evidence="1" key="1">
    <citation type="submission" date="2020-11" db="EMBL/GenBank/DDBJ databases">
        <title>Sequencing the genomes of 1000 actinobacteria strains.</title>
        <authorList>
            <person name="Klenk H.-P."/>
        </authorList>
    </citation>
    <scope>NUCLEOTIDE SEQUENCE</scope>
    <source>
        <strain evidence="1">DSM 45632</strain>
    </source>
</reference>
<evidence type="ECO:0000313" key="2">
    <source>
        <dbReference type="Proteomes" id="UP000658613"/>
    </source>
</evidence>
<dbReference type="EMBL" id="JADOUE010000001">
    <property type="protein sequence ID" value="MBG6122363.1"/>
    <property type="molecule type" value="Genomic_DNA"/>
</dbReference>
<dbReference type="AlphaFoldDB" id="A0A931E165"/>
<keyword evidence="2" id="KW-1185">Reference proteome</keyword>
<sequence>MISAQIAAFFGQLFSIEGLRSLFETMRPFVESSSGFSTLLDLIK</sequence>
<protein>
    <submittedName>
        <fullName evidence="1">Uncharacterized protein</fullName>
    </submittedName>
</protein>
<evidence type="ECO:0000313" key="1">
    <source>
        <dbReference type="EMBL" id="MBG6122363.1"/>
    </source>
</evidence>
<proteinExistence type="predicted"/>
<dbReference type="Proteomes" id="UP000658613">
    <property type="component" value="Unassembled WGS sequence"/>
</dbReference>
<gene>
    <name evidence="1" type="ORF">IW254_001332</name>
</gene>
<dbReference type="RefSeq" id="WP_269208577.1">
    <property type="nucleotide sequence ID" value="NZ_CP046980.1"/>
</dbReference>
<comment type="caution">
    <text evidence="1">The sequence shown here is derived from an EMBL/GenBank/DDBJ whole genome shotgun (WGS) entry which is preliminary data.</text>
</comment>
<accession>A0A931E165</accession>
<organism evidence="1 2">
    <name type="scientific">Corynebacterium aquatimens</name>
    <dbReference type="NCBI Taxonomy" id="1190508"/>
    <lineage>
        <taxon>Bacteria</taxon>
        <taxon>Bacillati</taxon>
        <taxon>Actinomycetota</taxon>
        <taxon>Actinomycetes</taxon>
        <taxon>Mycobacteriales</taxon>
        <taxon>Corynebacteriaceae</taxon>
        <taxon>Corynebacterium</taxon>
    </lineage>
</organism>